<dbReference type="EMBL" id="DSOV01000039">
    <property type="protein sequence ID" value="HEN42419.1"/>
    <property type="molecule type" value="Genomic_DNA"/>
</dbReference>
<comment type="caution">
    <text evidence="6">The sequence shown here is derived from an EMBL/GenBank/DDBJ whole genome shotgun (WGS) entry which is preliminary data.</text>
</comment>
<dbReference type="Gene3D" id="1.10.10.10">
    <property type="entry name" value="Winged helix-like DNA-binding domain superfamily/Winged helix DNA-binding domain"/>
    <property type="match status" value="1"/>
</dbReference>
<reference evidence="6" key="1">
    <citation type="journal article" date="2020" name="mSystems">
        <title>Genome- and Community-Level Interaction Insights into Carbon Utilization and Element Cycling Functions of Hydrothermarchaeota in Hydrothermal Sediment.</title>
        <authorList>
            <person name="Zhou Z."/>
            <person name="Liu Y."/>
            <person name="Xu W."/>
            <person name="Pan J."/>
            <person name="Luo Z.H."/>
            <person name="Li M."/>
        </authorList>
    </citation>
    <scope>NUCLEOTIDE SEQUENCE [LARGE SCALE GENOMIC DNA]</scope>
    <source>
        <strain evidence="6">SpSt-349</strain>
    </source>
</reference>
<dbReference type="Pfam" id="PF09339">
    <property type="entry name" value="HTH_IclR"/>
    <property type="match status" value="1"/>
</dbReference>
<feature type="domain" description="IclR-ED" evidence="5">
    <location>
        <begin position="75"/>
        <end position="259"/>
    </location>
</feature>
<dbReference type="PANTHER" id="PTHR30136:SF24">
    <property type="entry name" value="HTH-TYPE TRANSCRIPTIONAL REPRESSOR ALLR"/>
    <property type="match status" value="1"/>
</dbReference>
<organism evidence="6">
    <name type="scientific">Geobacter metallireducens</name>
    <dbReference type="NCBI Taxonomy" id="28232"/>
    <lineage>
        <taxon>Bacteria</taxon>
        <taxon>Pseudomonadati</taxon>
        <taxon>Thermodesulfobacteriota</taxon>
        <taxon>Desulfuromonadia</taxon>
        <taxon>Geobacterales</taxon>
        <taxon>Geobacteraceae</taxon>
        <taxon>Geobacter</taxon>
    </lineage>
</organism>
<keyword evidence="1" id="KW-0805">Transcription regulation</keyword>
<evidence type="ECO:0000256" key="1">
    <source>
        <dbReference type="ARBA" id="ARBA00023015"/>
    </source>
</evidence>
<dbReference type="GO" id="GO:0003677">
    <property type="term" value="F:DNA binding"/>
    <property type="evidence" value="ECO:0007669"/>
    <property type="project" value="UniProtKB-KW"/>
</dbReference>
<dbReference type="Pfam" id="PF01614">
    <property type="entry name" value="IclR_C"/>
    <property type="match status" value="1"/>
</dbReference>
<proteinExistence type="predicted"/>
<dbReference type="PROSITE" id="PS51078">
    <property type="entry name" value="ICLR_ED"/>
    <property type="match status" value="1"/>
</dbReference>
<dbReference type="InterPro" id="IPR005471">
    <property type="entry name" value="Tscrpt_reg_IclR_N"/>
</dbReference>
<dbReference type="InterPro" id="IPR014757">
    <property type="entry name" value="Tscrpt_reg_IclR_C"/>
</dbReference>
<evidence type="ECO:0000256" key="3">
    <source>
        <dbReference type="ARBA" id="ARBA00023163"/>
    </source>
</evidence>
<dbReference type="GO" id="GO:0045892">
    <property type="term" value="P:negative regulation of DNA-templated transcription"/>
    <property type="evidence" value="ECO:0007669"/>
    <property type="project" value="TreeGrafter"/>
</dbReference>
<dbReference type="PANTHER" id="PTHR30136">
    <property type="entry name" value="HELIX-TURN-HELIX TRANSCRIPTIONAL REGULATOR, ICLR FAMILY"/>
    <property type="match status" value="1"/>
</dbReference>
<evidence type="ECO:0000313" key="6">
    <source>
        <dbReference type="EMBL" id="HEN42419.1"/>
    </source>
</evidence>
<evidence type="ECO:0000259" key="5">
    <source>
        <dbReference type="PROSITE" id="PS51078"/>
    </source>
</evidence>
<dbReference type="GO" id="GO:0003700">
    <property type="term" value="F:DNA-binding transcription factor activity"/>
    <property type="evidence" value="ECO:0007669"/>
    <property type="project" value="TreeGrafter"/>
</dbReference>
<dbReference type="PROSITE" id="PS51077">
    <property type="entry name" value="HTH_ICLR"/>
    <property type="match status" value="1"/>
</dbReference>
<dbReference type="InterPro" id="IPR050707">
    <property type="entry name" value="HTH_MetabolicPath_Reg"/>
</dbReference>
<keyword evidence="2" id="KW-0238">DNA-binding</keyword>
<sequence length="265" mass="29512">MQKKDKSDYMILAVSHALDLLEQFHGEGVAELGVTELAKRLKLHKNNVFRLLATLEARGYVEQNRVTGNYRLGLKTLEIRQVMIRQMALLPYARPVLEELVRECDETAYVSILKENLSVYLYGVESRATVRVVSRLGSRLPAYCTAAGKVMLASLSEPELERYLARKELAPYTPNTITDRDRLREHLKEIAAAGYAIDNEELEIGVRGVAAPIRDYRSVTVGAVIISGPSMRFSDERIAAELVPMAQKAAETISVKLGYTGATAE</sequence>
<dbReference type="InterPro" id="IPR036388">
    <property type="entry name" value="WH-like_DNA-bd_sf"/>
</dbReference>
<dbReference type="AlphaFoldDB" id="A0A831U1L7"/>
<evidence type="ECO:0000256" key="2">
    <source>
        <dbReference type="ARBA" id="ARBA00023125"/>
    </source>
</evidence>
<evidence type="ECO:0000259" key="4">
    <source>
        <dbReference type="PROSITE" id="PS51077"/>
    </source>
</evidence>
<dbReference type="SUPFAM" id="SSF46785">
    <property type="entry name" value="Winged helix' DNA-binding domain"/>
    <property type="match status" value="1"/>
</dbReference>
<accession>A0A831U1L7</accession>
<protein>
    <submittedName>
        <fullName evidence="6">IclR family transcriptional regulator</fullName>
    </submittedName>
</protein>
<dbReference type="FunFam" id="1.10.10.10:FF:000056">
    <property type="entry name" value="IclR family transcriptional regulator"/>
    <property type="match status" value="1"/>
</dbReference>
<dbReference type="InterPro" id="IPR036390">
    <property type="entry name" value="WH_DNA-bd_sf"/>
</dbReference>
<feature type="domain" description="HTH iclR-type" evidence="4">
    <location>
        <begin position="11"/>
        <end position="74"/>
    </location>
</feature>
<gene>
    <name evidence="6" type="ORF">ENQ87_08585</name>
</gene>
<keyword evidence="3" id="KW-0804">Transcription</keyword>
<dbReference type="Gene3D" id="3.30.450.40">
    <property type="match status" value="1"/>
</dbReference>
<dbReference type="InterPro" id="IPR029016">
    <property type="entry name" value="GAF-like_dom_sf"/>
</dbReference>
<name>A0A831U1L7_GEOME</name>
<dbReference type="SMART" id="SM00346">
    <property type="entry name" value="HTH_ICLR"/>
    <property type="match status" value="1"/>
</dbReference>
<dbReference type="SUPFAM" id="SSF55781">
    <property type="entry name" value="GAF domain-like"/>
    <property type="match status" value="1"/>
</dbReference>